<dbReference type="GO" id="GO:1990837">
    <property type="term" value="F:sequence-specific double-stranded DNA binding"/>
    <property type="evidence" value="ECO:0007669"/>
    <property type="project" value="TreeGrafter"/>
</dbReference>
<organism evidence="6 7">
    <name type="scientific">Panicum miliaceum</name>
    <name type="common">Proso millet</name>
    <name type="synonym">Broomcorn millet</name>
    <dbReference type="NCBI Taxonomy" id="4540"/>
    <lineage>
        <taxon>Eukaryota</taxon>
        <taxon>Viridiplantae</taxon>
        <taxon>Streptophyta</taxon>
        <taxon>Embryophyta</taxon>
        <taxon>Tracheophyta</taxon>
        <taxon>Spermatophyta</taxon>
        <taxon>Magnoliopsida</taxon>
        <taxon>Liliopsida</taxon>
        <taxon>Poales</taxon>
        <taxon>Poaceae</taxon>
        <taxon>PACMAD clade</taxon>
        <taxon>Panicoideae</taxon>
        <taxon>Panicodae</taxon>
        <taxon>Paniceae</taxon>
        <taxon>Panicinae</taxon>
        <taxon>Panicum</taxon>
        <taxon>Panicum sect. Panicum</taxon>
    </lineage>
</organism>
<dbReference type="OrthoDB" id="694285at2759"/>
<dbReference type="PANTHER" id="PTHR34396:SF25">
    <property type="entry name" value="BOUNDARY ELEMENT ASSOCIATED FACTOR"/>
    <property type="match status" value="1"/>
</dbReference>
<evidence type="ECO:0000256" key="2">
    <source>
        <dbReference type="ARBA" id="ARBA00022771"/>
    </source>
</evidence>
<evidence type="ECO:0000256" key="1">
    <source>
        <dbReference type="ARBA" id="ARBA00022723"/>
    </source>
</evidence>
<name>A0A3L6P9Z7_PANMI</name>
<sequence length="299" mass="34473">MEKVSLKGRSSVTKIKGPKKKTSPIWKHFTEVLIEEKVDGMVILKRTAECNYCEDVLSAESKQGTTRLWNNYHSFHDENKEKSNITKLKGADWKYDEETSIRKYYLEIIMHEYPFSFSEHEYTNDFIRSLCPIFPIRCRKTVWGSQARTARTSQCYVDLNEEPKRKRLSLFLRDNTETSHELSDLDQYCNEPLLSWKKLLLLMMVTILWIWKMKKIRTTSASGKTMYLNELPPEFDYDFLAASNESPSYCSQVPFGAASSQGGEGNDVVNPQIANSTTQNADGYSFHNQEAIVVPGEVV</sequence>
<accession>A0A3L6P9Z7</accession>
<dbReference type="PROSITE" id="PS50808">
    <property type="entry name" value="ZF_BED"/>
    <property type="match status" value="1"/>
</dbReference>
<dbReference type="InterPro" id="IPR053031">
    <property type="entry name" value="Cuticle_assoc_protein"/>
</dbReference>
<dbReference type="GO" id="GO:0005634">
    <property type="term" value="C:nucleus"/>
    <property type="evidence" value="ECO:0007669"/>
    <property type="project" value="TreeGrafter"/>
</dbReference>
<evidence type="ECO:0000256" key="3">
    <source>
        <dbReference type="ARBA" id="ARBA00022833"/>
    </source>
</evidence>
<dbReference type="EMBL" id="PQIB02000018">
    <property type="protein sequence ID" value="RLM54207.1"/>
    <property type="molecule type" value="Genomic_DNA"/>
</dbReference>
<dbReference type="AlphaFoldDB" id="A0A3L6P9Z7"/>
<evidence type="ECO:0000313" key="7">
    <source>
        <dbReference type="Proteomes" id="UP000275267"/>
    </source>
</evidence>
<evidence type="ECO:0000256" key="4">
    <source>
        <dbReference type="PROSITE-ProRule" id="PRU00027"/>
    </source>
</evidence>
<dbReference type="SMART" id="SM00614">
    <property type="entry name" value="ZnF_BED"/>
    <property type="match status" value="1"/>
</dbReference>
<evidence type="ECO:0000313" key="6">
    <source>
        <dbReference type="EMBL" id="RLM54207.1"/>
    </source>
</evidence>
<protein>
    <recommendedName>
        <fullName evidence="5">BED-type domain-containing protein</fullName>
    </recommendedName>
</protein>
<keyword evidence="2 4" id="KW-0863">Zinc-finger</keyword>
<dbReference type="PANTHER" id="PTHR34396">
    <property type="entry name" value="OS03G0264950 PROTEIN-RELATED"/>
    <property type="match status" value="1"/>
</dbReference>
<comment type="caution">
    <text evidence="6">The sequence shown here is derived from an EMBL/GenBank/DDBJ whole genome shotgun (WGS) entry which is preliminary data.</text>
</comment>
<keyword evidence="7" id="KW-1185">Reference proteome</keyword>
<gene>
    <name evidence="6" type="ORF">C2845_PM10G12970</name>
</gene>
<keyword evidence="1" id="KW-0479">Metal-binding</keyword>
<keyword evidence="3" id="KW-0862">Zinc</keyword>
<dbReference type="GO" id="GO:0008270">
    <property type="term" value="F:zinc ion binding"/>
    <property type="evidence" value="ECO:0007669"/>
    <property type="project" value="UniProtKB-KW"/>
</dbReference>
<dbReference type="GO" id="GO:0006357">
    <property type="term" value="P:regulation of transcription by RNA polymerase II"/>
    <property type="evidence" value="ECO:0007669"/>
    <property type="project" value="TreeGrafter"/>
</dbReference>
<reference evidence="7" key="1">
    <citation type="journal article" date="2019" name="Nat. Commun.">
        <title>The genome of broomcorn millet.</title>
        <authorList>
            <person name="Zou C."/>
            <person name="Miki D."/>
            <person name="Li D."/>
            <person name="Tang Q."/>
            <person name="Xiao L."/>
            <person name="Rajput S."/>
            <person name="Deng P."/>
            <person name="Jia W."/>
            <person name="Huang R."/>
            <person name="Zhang M."/>
            <person name="Sun Y."/>
            <person name="Hu J."/>
            <person name="Fu X."/>
            <person name="Schnable P.S."/>
            <person name="Li F."/>
            <person name="Zhang H."/>
            <person name="Feng B."/>
            <person name="Zhu X."/>
            <person name="Liu R."/>
            <person name="Schnable J.C."/>
            <person name="Zhu J.-K."/>
            <person name="Zhang H."/>
        </authorList>
    </citation>
    <scope>NUCLEOTIDE SEQUENCE [LARGE SCALE GENOMIC DNA]</scope>
</reference>
<proteinExistence type="predicted"/>
<dbReference type="Pfam" id="PF02892">
    <property type="entry name" value="zf-BED"/>
    <property type="match status" value="1"/>
</dbReference>
<dbReference type="Proteomes" id="UP000275267">
    <property type="component" value="Unassembled WGS sequence"/>
</dbReference>
<dbReference type="InterPro" id="IPR003656">
    <property type="entry name" value="Znf_BED"/>
</dbReference>
<evidence type="ECO:0000259" key="5">
    <source>
        <dbReference type="PROSITE" id="PS50808"/>
    </source>
</evidence>
<feature type="domain" description="BED-type" evidence="5">
    <location>
        <begin position="20"/>
        <end position="83"/>
    </location>
</feature>